<organism evidence="2 3">
    <name type="scientific">Arcanobacterium bovis</name>
    <dbReference type="NCBI Taxonomy" id="2529275"/>
    <lineage>
        <taxon>Bacteria</taxon>
        <taxon>Bacillati</taxon>
        <taxon>Actinomycetota</taxon>
        <taxon>Actinomycetes</taxon>
        <taxon>Actinomycetales</taxon>
        <taxon>Actinomycetaceae</taxon>
        <taxon>Arcanobacterium</taxon>
    </lineage>
</organism>
<evidence type="ECO:0000313" key="3">
    <source>
        <dbReference type="Proteomes" id="UP000293036"/>
    </source>
</evidence>
<name>A0A4Q9UZZ1_9ACTO</name>
<evidence type="ECO:0000313" key="2">
    <source>
        <dbReference type="EMBL" id="TBW20609.1"/>
    </source>
</evidence>
<comment type="caution">
    <text evidence="2">The sequence shown here is derived from an EMBL/GenBank/DDBJ whole genome shotgun (WGS) entry which is preliminary data.</text>
</comment>
<evidence type="ECO:0000256" key="1">
    <source>
        <dbReference type="SAM" id="MobiDB-lite"/>
    </source>
</evidence>
<proteinExistence type="predicted"/>
<gene>
    <name evidence="2" type="ORF">EZJ44_08635</name>
</gene>
<accession>A0A4Q9UZZ1</accession>
<dbReference type="RefSeq" id="WP_191088409.1">
    <property type="nucleotide sequence ID" value="NZ_SJDT01000029.1"/>
</dbReference>
<reference evidence="2 3" key="1">
    <citation type="submission" date="2019-02" db="EMBL/GenBank/DDBJ databases">
        <title>Arcanobacterium bovis sp. nov., isolated from the milk of a cow with mastitis.</title>
        <authorList>
            <person name="Sammra O."/>
            <person name="Foster G."/>
            <person name="Hassan A."/>
            <person name="Alssahen M."/>
            <person name="Laemmler C."/>
            <person name="Borowiak M."/>
            <person name="Malorny B."/>
            <person name="Abdulmawjood A."/>
        </authorList>
    </citation>
    <scope>NUCLEOTIDE SEQUENCE [LARGE SCALE GENOMIC DNA]</scope>
    <source>
        <strain evidence="2 3">C605018/01/1</strain>
    </source>
</reference>
<dbReference type="EMBL" id="SJDT01000029">
    <property type="protein sequence ID" value="TBW20609.1"/>
    <property type="molecule type" value="Genomic_DNA"/>
</dbReference>
<sequence>MASSPLLKPVSARRAPETAFRAAVVRFFTATRGFTVFVAGDDAVVELAAGCGEGAGVGCGAGIGEGGVTGSAGVTGTGAGGSGVGSTGVGSTGDGGVGIGS</sequence>
<feature type="region of interest" description="Disordered" evidence="1">
    <location>
        <begin position="77"/>
        <end position="101"/>
    </location>
</feature>
<feature type="non-terminal residue" evidence="2">
    <location>
        <position position="101"/>
    </location>
</feature>
<keyword evidence="3" id="KW-1185">Reference proteome</keyword>
<protein>
    <submittedName>
        <fullName evidence="2">Uncharacterized protein</fullName>
    </submittedName>
</protein>
<dbReference type="AlphaFoldDB" id="A0A4Q9UZZ1"/>
<dbReference type="Proteomes" id="UP000293036">
    <property type="component" value="Unassembled WGS sequence"/>
</dbReference>